<gene>
    <name evidence="1" type="ORF">GWK16_03565</name>
</gene>
<keyword evidence="2" id="KW-1185">Reference proteome</keyword>
<dbReference type="InterPro" id="IPR016155">
    <property type="entry name" value="Mopterin_synth/thiamin_S_b"/>
</dbReference>
<dbReference type="RefSeq" id="WP_170052558.1">
    <property type="nucleotide sequence ID" value="NZ_JABBKX010000001.1"/>
</dbReference>
<organism evidence="1 2">
    <name type="scientific">Neoroseomonas marina</name>
    <dbReference type="NCBI Taxonomy" id="1232220"/>
    <lineage>
        <taxon>Bacteria</taxon>
        <taxon>Pseudomonadati</taxon>
        <taxon>Pseudomonadota</taxon>
        <taxon>Alphaproteobacteria</taxon>
        <taxon>Acetobacterales</taxon>
        <taxon>Acetobacteraceae</taxon>
        <taxon>Neoroseomonas</taxon>
    </lineage>
</organism>
<comment type="caution">
    <text evidence="1">The sequence shown here is derived from an EMBL/GenBank/DDBJ whole genome shotgun (WGS) entry which is preliminary data.</text>
</comment>
<name>A0A848EA06_9PROT</name>
<evidence type="ECO:0000313" key="1">
    <source>
        <dbReference type="EMBL" id="NMJ40303.1"/>
    </source>
</evidence>
<dbReference type="PANTHER" id="PTHR38031:SF1">
    <property type="entry name" value="SULFUR CARRIER PROTEIN CYSO"/>
    <property type="match status" value="1"/>
</dbReference>
<dbReference type="InterPro" id="IPR012675">
    <property type="entry name" value="Beta-grasp_dom_sf"/>
</dbReference>
<dbReference type="EMBL" id="JABBKX010000001">
    <property type="protein sequence ID" value="NMJ40303.1"/>
    <property type="molecule type" value="Genomic_DNA"/>
</dbReference>
<proteinExistence type="predicted"/>
<dbReference type="AlphaFoldDB" id="A0A848EA06"/>
<evidence type="ECO:0000313" key="2">
    <source>
        <dbReference type="Proteomes" id="UP000548582"/>
    </source>
</evidence>
<dbReference type="InterPro" id="IPR052045">
    <property type="entry name" value="Sulfur_Carrier/Prot_Modifier"/>
</dbReference>
<reference evidence="1 2" key="1">
    <citation type="submission" date="2020-03" db="EMBL/GenBank/DDBJ databases">
        <authorList>
            <person name="Sun Q."/>
        </authorList>
    </citation>
    <scope>NUCLEOTIDE SEQUENCE [LARGE SCALE GENOMIC DNA]</scope>
    <source>
        <strain evidence="1 2">JC162</strain>
    </source>
</reference>
<accession>A0A848EA06</accession>
<dbReference type="Gene3D" id="3.10.20.30">
    <property type="match status" value="1"/>
</dbReference>
<sequence length="90" mass="9591">MAEAVTVLLPEALRRLFPGAPGLVEVAAGSVAEAIAALDGRWPGMRDRLCDSTPAIRRHLNIFVDGERARLETPIPPGGEMIVMTWISGG</sequence>
<dbReference type="PANTHER" id="PTHR38031">
    <property type="entry name" value="SULFUR CARRIER PROTEIN SLR0821-RELATED"/>
    <property type="match status" value="1"/>
</dbReference>
<dbReference type="SUPFAM" id="SSF54285">
    <property type="entry name" value="MoaD/ThiS"/>
    <property type="match status" value="1"/>
</dbReference>
<protein>
    <submittedName>
        <fullName evidence="1">MoaD/ThiS family protein</fullName>
    </submittedName>
</protein>
<dbReference type="Proteomes" id="UP000548582">
    <property type="component" value="Unassembled WGS sequence"/>
</dbReference>